<dbReference type="EMBL" id="RBUT01000185">
    <property type="protein sequence ID" value="RMV42763.1"/>
    <property type="molecule type" value="Genomic_DNA"/>
</dbReference>
<sequence length="177" mass="19694">MPGQHHRQPTVTVLDQLHQALKSGQRMAIEVMGLIYEQRHWTFVLLHQLAQIALTLFPLGRDAYLFFGGQVVVERGDEGGQFDAVLLNGEGLGHGDLLLCLHHLLKPSQHHGFATADDATERNQAAFEDRALDVFDQLLMVGSLKITGLVQRQSQPVVMHHSNPHVRLLFSCCGSSF</sequence>
<name>A0A3M6CGF0_9PSED</name>
<accession>A0A3M6CGF0</accession>
<evidence type="ECO:0000313" key="1">
    <source>
        <dbReference type="EMBL" id="RMV42763.1"/>
    </source>
</evidence>
<evidence type="ECO:0000313" key="2">
    <source>
        <dbReference type="Proteomes" id="UP000279173"/>
    </source>
</evidence>
<dbReference type="AlphaFoldDB" id="A0A3M6CGF0"/>
<organism evidence="1 2">
    <name type="scientific">Pseudomonas syringae pv. helianthi</name>
    <dbReference type="NCBI Taxonomy" id="251654"/>
    <lineage>
        <taxon>Bacteria</taxon>
        <taxon>Pseudomonadati</taxon>
        <taxon>Pseudomonadota</taxon>
        <taxon>Gammaproteobacteria</taxon>
        <taxon>Pseudomonadales</taxon>
        <taxon>Pseudomonadaceae</taxon>
        <taxon>Pseudomonas</taxon>
    </lineage>
</organism>
<reference evidence="1 2" key="1">
    <citation type="submission" date="2018-08" db="EMBL/GenBank/DDBJ databases">
        <title>Recombination of ecologically and evolutionarily significant loci maintains genetic cohesion in the Pseudomonas syringae species complex.</title>
        <authorList>
            <person name="Dillon M."/>
            <person name="Thakur S."/>
            <person name="Almeida R.N.D."/>
            <person name="Weir B.S."/>
            <person name="Guttman D.S."/>
        </authorList>
    </citation>
    <scope>NUCLEOTIDE SEQUENCE [LARGE SCALE GENOMIC DNA]</scope>
    <source>
        <strain evidence="1 2">ICMP 3263</strain>
    </source>
</reference>
<gene>
    <name evidence="1" type="ORF">ALP10_200153</name>
</gene>
<dbReference type="Proteomes" id="UP000279173">
    <property type="component" value="Unassembled WGS sequence"/>
</dbReference>
<protein>
    <submittedName>
        <fullName evidence="1">Uncharacterized protein</fullName>
    </submittedName>
</protein>
<proteinExistence type="predicted"/>
<comment type="caution">
    <text evidence="1">The sequence shown here is derived from an EMBL/GenBank/DDBJ whole genome shotgun (WGS) entry which is preliminary data.</text>
</comment>